<feature type="transmembrane region" description="Helical" evidence="1">
    <location>
        <begin position="450"/>
        <end position="469"/>
    </location>
</feature>
<dbReference type="OrthoDB" id="2224262at2759"/>
<proteinExistence type="predicted"/>
<name>G9MV90_HYPVG</name>
<dbReference type="GO" id="GO:0055085">
    <property type="term" value="P:transmembrane transport"/>
    <property type="evidence" value="ECO:0007669"/>
    <property type="project" value="InterPro"/>
</dbReference>
<accession>G9MV90</accession>
<evidence type="ECO:0008006" key="4">
    <source>
        <dbReference type="Google" id="ProtNLM"/>
    </source>
</evidence>
<sequence length="514" mass="58239">MFQQIIKTLASPGFKGEIEDVAPTQHVFLDTSVSEGKKTSVVGEAEQSMCTKNITGYVDRVKKSRLDRWLDRVVKASGSQSVFFIMIGGLLIWALLGIRYGQSDNWAAIISDVQAIVSYFFDSLLMRQQLNGYERQVRASASLRSRIQSQRRMLRHVLASGRCKKLSLGEIESSQSSKFSPGLPEENWIGRTSKHVSAFMGHFGTICMYWVCIFIWLGFGPYCGWSDRWQLYINSGTSALMIAIFTFLANIRERHDEYVEKCMNSIFEVDSEIELKLRILTNDTETNSTVVIPAPHFGILQRVIFYYADVVGTLVGIALLIIVLIIWVCIGPAMHWNNNWWLFIGTYAGLIGLIDGFVLRNVQQRLHRYEQLALEEAKLEDTSVSDDISLPLPEKKKVCCNSIHYLVSEKMGVVCAHEITVVLGIMLVIGLIIGASIMKWTTTGQLLCNIPPSIIESFFMMILITGHNLSETKWRADLHHMYLWRLRLYLYVDRLTPGTGNSGNAQEVRALREL</sequence>
<keyword evidence="1" id="KW-0812">Transmembrane</keyword>
<dbReference type="EMBL" id="ABDF02000068">
    <property type="protein sequence ID" value="EHK21607.1"/>
    <property type="molecule type" value="Genomic_DNA"/>
</dbReference>
<feature type="transmembrane region" description="Helical" evidence="1">
    <location>
        <begin position="82"/>
        <end position="100"/>
    </location>
</feature>
<dbReference type="Proteomes" id="UP000007115">
    <property type="component" value="Unassembled WGS sequence"/>
</dbReference>
<keyword evidence="1" id="KW-0472">Membrane</keyword>
<keyword evidence="3" id="KW-1185">Reference proteome</keyword>
<evidence type="ECO:0000256" key="1">
    <source>
        <dbReference type="SAM" id="Phobius"/>
    </source>
</evidence>
<evidence type="ECO:0000313" key="3">
    <source>
        <dbReference type="Proteomes" id="UP000007115"/>
    </source>
</evidence>
<feature type="transmembrane region" description="Helical" evidence="1">
    <location>
        <begin position="231"/>
        <end position="251"/>
    </location>
</feature>
<feature type="transmembrane region" description="Helical" evidence="1">
    <location>
        <begin position="304"/>
        <end position="328"/>
    </location>
</feature>
<feature type="transmembrane region" description="Helical" evidence="1">
    <location>
        <begin position="199"/>
        <end position="219"/>
    </location>
</feature>
<keyword evidence="1" id="KW-1133">Transmembrane helix</keyword>
<dbReference type="Pfam" id="PF04120">
    <property type="entry name" value="Iron_permease"/>
    <property type="match status" value="3"/>
</dbReference>
<comment type="caution">
    <text evidence="2">The sequence shown here is derived from an EMBL/GenBank/DDBJ whole genome shotgun (WGS) entry which is preliminary data.</text>
</comment>
<feature type="transmembrane region" description="Helical" evidence="1">
    <location>
        <begin position="340"/>
        <end position="359"/>
    </location>
</feature>
<dbReference type="VEuPathDB" id="FungiDB:TRIVIDRAFT_230804"/>
<dbReference type="InterPro" id="IPR007251">
    <property type="entry name" value="Iron_permease_Fet4"/>
</dbReference>
<protein>
    <recommendedName>
        <fullName evidence="4">Low affinity iron transporter</fullName>
    </recommendedName>
</protein>
<dbReference type="InParanoid" id="G9MV90"/>
<dbReference type="HOGENOM" id="CLU_028340_0_0_1"/>
<gene>
    <name evidence="2" type="ORF">TRIVIDRAFT_230804</name>
</gene>
<dbReference type="AlphaFoldDB" id="G9MV90"/>
<dbReference type="STRING" id="413071.G9MV90"/>
<organism evidence="2 3">
    <name type="scientific">Hypocrea virens (strain Gv29-8 / FGSC 10586)</name>
    <name type="common">Gliocladium virens</name>
    <name type="synonym">Trichoderma virens</name>
    <dbReference type="NCBI Taxonomy" id="413071"/>
    <lineage>
        <taxon>Eukaryota</taxon>
        <taxon>Fungi</taxon>
        <taxon>Dikarya</taxon>
        <taxon>Ascomycota</taxon>
        <taxon>Pezizomycotina</taxon>
        <taxon>Sordariomycetes</taxon>
        <taxon>Hypocreomycetidae</taxon>
        <taxon>Hypocreales</taxon>
        <taxon>Hypocreaceae</taxon>
        <taxon>Trichoderma</taxon>
    </lineage>
</organism>
<dbReference type="FunCoup" id="G9MV90">
    <property type="interactions" value="228"/>
</dbReference>
<dbReference type="GeneID" id="25792356"/>
<dbReference type="eggNOG" id="ENOG502QRCK">
    <property type="taxonomic scope" value="Eukaryota"/>
</dbReference>
<feature type="transmembrane region" description="Helical" evidence="1">
    <location>
        <begin position="419"/>
        <end position="438"/>
    </location>
</feature>
<dbReference type="RefSeq" id="XP_013955801.1">
    <property type="nucleotide sequence ID" value="XM_014100326.1"/>
</dbReference>
<evidence type="ECO:0000313" key="2">
    <source>
        <dbReference type="EMBL" id="EHK21607.1"/>
    </source>
</evidence>
<dbReference type="OMA" id="WQVVMQD"/>
<reference evidence="2 3" key="1">
    <citation type="journal article" date="2011" name="Genome Biol.">
        <title>Comparative genome sequence analysis underscores mycoparasitism as the ancestral life style of Trichoderma.</title>
        <authorList>
            <person name="Kubicek C.P."/>
            <person name="Herrera-Estrella A."/>
            <person name="Seidl-Seiboth V."/>
            <person name="Martinez D.A."/>
            <person name="Druzhinina I.S."/>
            <person name="Thon M."/>
            <person name="Zeilinger S."/>
            <person name="Casas-Flores S."/>
            <person name="Horwitz B.A."/>
            <person name="Mukherjee P.K."/>
            <person name="Mukherjee M."/>
            <person name="Kredics L."/>
            <person name="Alcaraz L.D."/>
            <person name="Aerts A."/>
            <person name="Antal Z."/>
            <person name="Atanasova L."/>
            <person name="Cervantes-Badillo M.G."/>
            <person name="Challacombe J."/>
            <person name="Chertkov O."/>
            <person name="McCluskey K."/>
            <person name="Coulpier F."/>
            <person name="Deshpande N."/>
            <person name="von Doehren H."/>
            <person name="Ebbole D.J."/>
            <person name="Esquivel-Naranjo E.U."/>
            <person name="Fekete E."/>
            <person name="Flipphi M."/>
            <person name="Glaser F."/>
            <person name="Gomez-Rodriguez E.Y."/>
            <person name="Gruber S."/>
            <person name="Han C."/>
            <person name="Henrissat B."/>
            <person name="Hermosa R."/>
            <person name="Hernandez-Onate M."/>
            <person name="Karaffa L."/>
            <person name="Kosti I."/>
            <person name="Le Crom S."/>
            <person name="Lindquist E."/>
            <person name="Lucas S."/>
            <person name="Luebeck M."/>
            <person name="Luebeck P.S."/>
            <person name="Margeot A."/>
            <person name="Metz B."/>
            <person name="Misra M."/>
            <person name="Nevalainen H."/>
            <person name="Omann M."/>
            <person name="Packer N."/>
            <person name="Perrone G."/>
            <person name="Uresti-Rivera E.E."/>
            <person name="Salamov A."/>
            <person name="Schmoll M."/>
            <person name="Seiboth B."/>
            <person name="Shapiro H."/>
            <person name="Sukno S."/>
            <person name="Tamayo-Ramos J.A."/>
            <person name="Tisch D."/>
            <person name="Wiest A."/>
            <person name="Wilkinson H.H."/>
            <person name="Zhang M."/>
            <person name="Coutinho P.M."/>
            <person name="Kenerley C.M."/>
            <person name="Monte E."/>
            <person name="Baker S.E."/>
            <person name="Grigoriev I.V."/>
        </authorList>
    </citation>
    <scope>NUCLEOTIDE SEQUENCE [LARGE SCALE GENOMIC DNA]</scope>
    <source>
        <strain evidence="3">Gv29-8 / FGSC 10586</strain>
    </source>
</reference>